<accession>A0AAV5L829</accession>
<feature type="domain" description="SHSP" evidence="3">
    <location>
        <begin position="22"/>
        <end position="144"/>
    </location>
</feature>
<sequence>MVGQDHVHNPKMKPPIVLTGTAKEGSTGPPIGLIDIGISQSAYLFRVALPGIRNNQSNLKCEIQRDGRVHIEGVVPNVQGLLKSSSTIYQMKFQQRNPPGPFTISFNLPGPVDPRLFSPNFRSDGILEVVVMRPKTQDTNNSSR</sequence>
<dbReference type="AlphaFoldDB" id="A0AAV5L829"/>
<evidence type="ECO:0000313" key="4">
    <source>
        <dbReference type="EMBL" id="GKV33381.1"/>
    </source>
</evidence>
<dbReference type="GO" id="GO:0005634">
    <property type="term" value="C:nucleus"/>
    <property type="evidence" value="ECO:0007669"/>
    <property type="project" value="TreeGrafter"/>
</dbReference>
<evidence type="ECO:0000313" key="5">
    <source>
        <dbReference type="Proteomes" id="UP001054252"/>
    </source>
</evidence>
<dbReference type="Proteomes" id="UP001054252">
    <property type="component" value="Unassembled WGS sequence"/>
</dbReference>
<feature type="region of interest" description="Disordered" evidence="2">
    <location>
        <begin position="1"/>
        <end position="23"/>
    </location>
</feature>
<evidence type="ECO:0000256" key="2">
    <source>
        <dbReference type="SAM" id="MobiDB-lite"/>
    </source>
</evidence>
<comment type="caution">
    <text evidence="4">The sequence shown here is derived from an EMBL/GenBank/DDBJ whole genome shotgun (WGS) entry which is preliminary data.</text>
</comment>
<proteinExistence type="inferred from homology"/>
<dbReference type="PROSITE" id="PS01031">
    <property type="entry name" value="SHSP"/>
    <property type="match status" value="1"/>
</dbReference>
<evidence type="ECO:0000256" key="1">
    <source>
        <dbReference type="PROSITE-ProRule" id="PRU00285"/>
    </source>
</evidence>
<evidence type="ECO:0000259" key="3">
    <source>
        <dbReference type="PROSITE" id="PS01031"/>
    </source>
</evidence>
<keyword evidence="5" id="KW-1185">Reference proteome</keyword>
<gene>
    <name evidence="4" type="ORF">SLEP1_g41899</name>
</gene>
<comment type="similarity">
    <text evidence="1">Belongs to the small heat shock protein (HSP20) family.</text>
</comment>
<dbReference type="InterPro" id="IPR002068">
    <property type="entry name" value="A-crystallin/Hsp20_dom"/>
</dbReference>
<protein>
    <recommendedName>
        <fullName evidence="3">SHSP domain-containing protein</fullName>
    </recommendedName>
</protein>
<dbReference type="CDD" id="cd06464">
    <property type="entry name" value="ACD_sHsps-like"/>
    <property type="match status" value="1"/>
</dbReference>
<reference evidence="4 5" key="1">
    <citation type="journal article" date="2021" name="Commun. Biol.">
        <title>The genome of Shorea leprosula (Dipterocarpaceae) highlights the ecological relevance of drought in aseasonal tropical rainforests.</title>
        <authorList>
            <person name="Ng K.K.S."/>
            <person name="Kobayashi M.J."/>
            <person name="Fawcett J.A."/>
            <person name="Hatakeyama M."/>
            <person name="Paape T."/>
            <person name="Ng C.H."/>
            <person name="Ang C.C."/>
            <person name="Tnah L.H."/>
            <person name="Lee C.T."/>
            <person name="Nishiyama T."/>
            <person name="Sese J."/>
            <person name="O'Brien M.J."/>
            <person name="Copetti D."/>
            <person name="Mohd Noor M.I."/>
            <person name="Ong R.C."/>
            <person name="Putra M."/>
            <person name="Sireger I.Z."/>
            <person name="Indrioko S."/>
            <person name="Kosugi Y."/>
            <person name="Izuno A."/>
            <person name="Isagi Y."/>
            <person name="Lee S.L."/>
            <person name="Shimizu K.K."/>
        </authorList>
    </citation>
    <scope>NUCLEOTIDE SEQUENCE [LARGE SCALE GENOMIC DNA]</scope>
    <source>
        <strain evidence="4">214</strain>
    </source>
</reference>
<dbReference type="EMBL" id="BPVZ01000100">
    <property type="protein sequence ID" value="GKV33381.1"/>
    <property type="molecule type" value="Genomic_DNA"/>
</dbReference>
<dbReference type="Gene3D" id="2.60.40.790">
    <property type="match status" value="1"/>
</dbReference>
<dbReference type="PANTHER" id="PTHR34661:SF2">
    <property type="entry name" value="SHSP DOMAIN-CONTAINING PROTEIN"/>
    <property type="match status" value="1"/>
</dbReference>
<dbReference type="PANTHER" id="PTHR34661">
    <property type="entry name" value="INCREASED DNA METHYLATION 3"/>
    <property type="match status" value="1"/>
</dbReference>
<dbReference type="InterPro" id="IPR008978">
    <property type="entry name" value="HSP20-like_chaperone"/>
</dbReference>
<dbReference type="SUPFAM" id="SSF49764">
    <property type="entry name" value="HSP20-like chaperones"/>
    <property type="match status" value="1"/>
</dbReference>
<name>A0AAV5L829_9ROSI</name>
<dbReference type="FunFam" id="2.60.40.790:FF:000049">
    <property type="entry name" value="Increased DNA methylation 3"/>
    <property type="match status" value="1"/>
</dbReference>
<dbReference type="InterPro" id="IPR039321">
    <property type="entry name" value="IDM2/3-like"/>
</dbReference>
<organism evidence="4 5">
    <name type="scientific">Rubroshorea leprosula</name>
    <dbReference type="NCBI Taxonomy" id="152421"/>
    <lineage>
        <taxon>Eukaryota</taxon>
        <taxon>Viridiplantae</taxon>
        <taxon>Streptophyta</taxon>
        <taxon>Embryophyta</taxon>
        <taxon>Tracheophyta</taxon>
        <taxon>Spermatophyta</taxon>
        <taxon>Magnoliopsida</taxon>
        <taxon>eudicotyledons</taxon>
        <taxon>Gunneridae</taxon>
        <taxon>Pentapetalae</taxon>
        <taxon>rosids</taxon>
        <taxon>malvids</taxon>
        <taxon>Malvales</taxon>
        <taxon>Dipterocarpaceae</taxon>
        <taxon>Rubroshorea</taxon>
    </lineage>
</organism>